<accession>A0A1J1I9B2</accession>
<keyword evidence="1" id="KW-0472">Membrane</keyword>
<gene>
    <name evidence="2" type="ORF">CLUMA_CG009741</name>
</gene>
<organism evidence="2 3">
    <name type="scientific">Clunio marinus</name>
    <dbReference type="NCBI Taxonomy" id="568069"/>
    <lineage>
        <taxon>Eukaryota</taxon>
        <taxon>Metazoa</taxon>
        <taxon>Ecdysozoa</taxon>
        <taxon>Arthropoda</taxon>
        <taxon>Hexapoda</taxon>
        <taxon>Insecta</taxon>
        <taxon>Pterygota</taxon>
        <taxon>Neoptera</taxon>
        <taxon>Endopterygota</taxon>
        <taxon>Diptera</taxon>
        <taxon>Nematocera</taxon>
        <taxon>Chironomoidea</taxon>
        <taxon>Chironomidae</taxon>
        <taxon>Clunio</taxon>
    </lineage>
</organism>
<protein>
    <submittedName>
        <fullName evidence="2">CLUMA_CG009741, isoform A</fullName>
    </submittedName>
</protein>
<sequence>MSWLSELQKLTCRNAQESRSVKKTLRSRLRNTREFHLTAVNCDDNKSTKKSCWMFPILNTQLLFCLVFYTVYAHRNKIGRNFALLDFMIALTFTCSQKTKDGSHMFMKNKRTSEPVKHGKQDIVLSRSGITATAALTTSQKEWDPLKRSKAKGYRMKAIFKIRKKS</sequence>
<keyword evidence="1" id="KW-1133">Transmembrane helix</keyword>
<keyword evidence="3" id="KW-1185">Reference proteome</keyword>
<proteinExistence type="predicted"/>
<dbReference type="AlphaFoldDB" id="A0A1J1I9B2"/>
<reference evidence="2 3" key="1">
    <citation type="submission" date="2015-04" db="EMBL/GenBank/DDBJ databases">
        <authorList>
            <person name="Syromyatnikov M.Y."/>
            <person name="Popov V.N."/>
        </authorList>
    </citation>
    <scope>NUCLEOTIDE SEQUENCE [LARGE SCALE GENOMIC DNA]</scope>
</reference>
<feature type="transmembrane region" description="Helical" evidence="1">
    <location>
        <begin position="53"/>
        <end position="72"/>
    </location>
</feature>
<name>A0A1J1I9B2_9DIPT</name>
<evidence type="ECO:0000256" key="1">
    <source>
        <dbReference type="SAM" id="Phobius"/>
    </source>
</evidence>
<keyword evidence="1" id="KW-0812">Transmembrane</keyword>
<evidence type="ECO:0000313" key="2">
    <source>
        <dbReference type="EMBL" id="CRK96322.1"/>
    </source>
</evidence>
<evidence type="ECO:0000313" key="3">
    <source>
        <dbReference type="Proteomes" id="UP000183832"/>
    </source>
</evidence>
<dbReference type="EMBL" id="CVRI01000043">
    <property type="protein sequence ID" value="CRK96322.1"/>
    <property type="molecule type" value="Genomic_DNA"/>
</dbReference>
<dbReference type="Proteomes" id="UP000183832">
    <property type="component" value="Unassembled WGS sequence"/>
</dbReference>